<dbReference type="Proteomes" id="UP000094757">
    <property type="component" value="Chromosome"/>
</dbReference>
<dbReference type="PRINTS" id="PR00039">
    <property type="entry name" value="HTHLYSR"/>
</dbReference>
<evidence type="ECO:0000256" key="3">
    <source>
        <dbReference type="ARBA" id="ARBA00023125"/>
    </source>
</evidence>
<sequence length="304" mass="34540">MKLTLMVMTYFQKVAELQHVTKTAEALQVAQPTVSRVINSIEKDFNVPLFTRKGRNITLTPFGEILLKHTNRILEEVELTKRELDTAKQQEQQTVRLSISAASKLLPVFLAGFKKEYPEVNFELLLRGANERPSSIGGLNTDLELTSDIKPMTNDHSVTLFREELLMALPQSDPRSKMISVNLNDFAEDGFICLHKGQSLRKIIEYYCRKAGFTPRVDLESDSLLTVREFIRAGMGISLVPQITWSDISCGEQVTLIPITSPRCYRYITLTWDGSVPLSRPAVLLKDYIIRYFADYAKTKAVIY</sequence>
<reference evidence="8" key="1">
    <citation type="submission" date="2016-08" db="EMBL/GenBank/DDBJ databases">
        <authorList>
            <person name="Holder M.E."/>
            <person name="Ajami N.J."/>
            <person name="Petrosino J.F."/>
        </authorList>
    </citation>
    <scope>NUCLEOTIDE SEQUENCE [LARGE SCALE GENOMIC DNA]</scope>
    <source>
        <strain evidence="8">F0677</strain>
    </source>
</reference>
<dbReference type="EMBL" id="CP017037">
    <property type="protein sequence ID" value="AOH39665.1"/>
    <property type="molecule type" value="Genomic_DNA"/>
</dbReference>
<comment type="similarity">
    <text evidence="1">Belongs to the LysR transcriptional regulatory family.</text>
</comment>
<accession>A0A1B3WFC4</accession>
<keyword evidence="3" id="KW-0238">DNA-binding</keyword>
<protein>
    <submittedName>
        <fullName evidence="6 7">Transcriptional regulator</fullName>
    </submittedName>
</protein>
<dbReference type="InterPro" id="IPR036388">
    <property type="entry name" value="WH-like_DNA-bd_sf"/>
</dbReference>
<gene>
    <name evidence="6" type="ORF">BCB69_05010</name>
    <name evidence="7" type="ORF">DX915_04390</name>
</gene>
<proteinExistence type="inferred from homology"/>
<name>A0A1B3WFC4_9FIRM</name>
<dbReference type="STRING" id="39950.BCB69_05010"/>
<dbReference type="PANTHER" id="PTHR30419">
    <property type="entry name" value="HTH-TYPE TRANSCRIPTIONAL REGULATOR YBHD"/>
    <property type="match status" value="1"/>
</dbReference>
<dbReference type="GO" id="GO:0005829">
    <property type="term" value="C:cytosol"/>
    <property type="evidence" value="ECO:0007669"/>
    <property type="project" value="TreeGrafter"/>
</dbReference>
<evidence type="ECO:0000313" key="9">
    <source>
        <dbReference type="Proteomes" id="UP000266262"/>
    </source>
</evidence>
<dbReference type="PANTHER" id="PTHR30419:SF28">
    <property type="entry name" value="HTH-TYPE TRANSCRIPTIONAL REGULATOR BSDA"/>
    <property type="match status" value="1"/>
</dbReference>
<dbReference type="OrthoDB" id="1652954at2"/>
<dbReference type="EMBL" id="QWKU01000001">
    <property type="protein sequence ID" value="RID94742.1"/>
    <property type="molecule type" value="Genomic_DNA"/>
</dbReference>
<dbReference type="Gene3D" id="1.10.10.10">
    <property type="entry name" value="Winged helix-like DNA-binding domain superfamily/Winged helix DNA-binding domain"/>
    <property type="match status" value="1"/>
</dbReference>
<dbReference type="PROSITE" id="PS50931">
    <property type="entry name" value="HTH_LYSR"/>
    <property type="match status" value="1"/>
</dbReference>
<evidence type="ECO:0000313" key="7">
    <source>
        <dbReference type="EMBL" id="RID94742.1"/>
    </source>
</evidence>
<evidence type="ECO:0000256" key="1">
    <source>
        <dbReference type="ARBA" id="ARBA00009437"/>
    </source>
</evidence>
<dbReference type="Proteomes" id="UP000266262">
    <property type="component" value="Unassembled WGS sequence"/>
</dbReference>
<dbReference type="Pfam" id="PF03466">
    <property type="entry name" value="LysR_substrate"/>
    <property type="match status" value="1"/>
</dbReference>
<evidence type="ECO:0000256" key="2">
    <source>
        <dbReference type="ARBA" id="ARBA00023015"/>
    </source>
</evidence>
<keyword evidence="2" id="KW-0805">Transcription regulation</keyword>
<dbReference type="GO" id="GO:0003700">
    <property type="term" value="F:DNA-binding transcription factor activity"/>
    <property type="evidence" value="ECO:0007669"/>
    <property type="project" value="InterPro"/>
</dbReference>
<dbReference type="AlphaFoldDB" id="A0A1B3WFC4"/>
<keyword evidence="9" id="KW-1185">Reference proteome</keyword>
<dbReference type="InterPro" id="IPR036390">
    <property type="entry name" value="WH_DNA-bd_sf"/>
</dbReference>
<dbReference type="InterPro" id="IPR000847">
    <property type="entry name" value="LysR_HTH_N"/>
</dbReference>
<organism evidence="6 8">
    <name type="scientific">Dialister pneumosintes</name>
    <dbReference type="NCBI Taxonomy" id="39950"/>
    <lineage>
        <taxon>Bacteria</taxon>
        <taxon>Bacillati</taxon>
        <taxon>Bacillota</taxon>
        <taxon>Negativicutes</taxon>
        <taxon>Veillonellales</taxon>
        <taxon>Veillonellaceae</taxon>
        <taxon>Dialister</taxon>
    </lineage>
</organism>
<dbReference type="Gene3D" id="3.40.190.10">
    <property type="entry name" value="Periplasmic binding protein-like II"/>
    <property type="match status" value="2"/>
</dbReference>
<dbReference type="Pfam" id="PF00126">
    <property type="entry name" value="HTH_1"/>
    <property type="match status" value="1"/>
</dbReference>
<dbReference type="GO" id="GO:0003677">
    <property type="term" value="F:DNA binding"/>
    <property type="evidence" value="ECO:0007669"/>
    <property type="project" value="UniProtKB-KW"/>
</dbReference>
<reference evidence="6" key="2">
    <citation type="submission" date="2016-08" db="EMBL/GenBank/DDBJ databases">
        <authorList>
            <person name="Seilhamer J.J."/>
        </authorList>
    </citation>
    <scope>NUCLEOTIDE SEQUENCE [LARGE SCALE GENOMIC DNA]</scope>
    <source>
        <strain evidence="6">F0677</strain>
    </source>
</reference>
<dbReference type="InterPro" id="IPR050950">
    <property type="entry name" value="HTH-type_LysR_regulators"/>
</dbReference>
<evidence type="ECO:0000256" key="4">
    <source>
        <dbReference type="ARBA" id="ARBA00023163"/>
    </source>
</evidence>
<keyword evidence="4" id="KW-0804">Transcription</keyword>
<dbReference type="KEGG" id="dpn:BCB69_05010"/>
<dbReference type="FunFam" id="1.10.10.10:FF:000001">
    <property type="entry name" value="LysR family transcriptional regulator"/>
    <property type="match status" value="1"/>
</dbReference>
<feature type="domain" description="HTH lysR-type" evidence="5">
    <location>
        <begin position="1"/>
        <end position="60"/>
    </location>
</feature>
<dbReference type="InterPro" id="IPR005119">
    <property type="entry name" value="LysR_subst-bd"/>
</dbReference>
<dbReference type="SUPFAM" id="SSF46785">
    <property type="entry name" value="Winged helix' DNA-binding domain"/>
    <property type="match status" value="1"/>
</dbReference>
<dbReference type="RefSeq" id="WP_022513536.1">
    <property type="nucleotide sequence ID" value="NZ_QWKU01000001.1"/>
</dbReference>
<evidence type="ECO:0000259" key="5">
    <source>
        <dbReference type="PROSITE" id="PS50931"/>
    </source>
</evidence>
<dbReference type="SUPFAM" id="SSF53850">
    <property type="entry name" value="Periplasmic binding protein-like II"/>
    <property type="match status" value="1"/>
</dbReference>
<evidence type="ECO:0000313" key="8">
    <source>
        <dbReference type="Proteomes" id="UP000094757"/>
    </source>
</evidence>
<reference evidence="7 9" key="3">
    <citation type="submission" date="2018-08" db="EMBL/GenBank/DDBJ databases">
        <title>Draft genome sequence of Dialister pneumosintes KCOM 1685.</title>
        <authorList>
            <person name="Kook J.-K."/>
            <person name="Park S.-N."/>
            <person name="Lim Y.K."/>
        </authorList>
    </citation>
    <scope>NUCLEOTIDE SEQUENCE [LARGE SCALE GENOMIC DNA]</scope>
    <source>
        <strain evidence="7 9">KCOM 1685</strain>
    </source>
</reference>
<evidence type="ECO:0000313" key="6">
    <source>
        <dbReference type="EMBL" id="AOH39665.1"/>
    </source>
</evidence>